<feature type="compositionally biased region" description="Basic residues" evidence="3">
    <location>
        <begin position="223"/>
        <end position="234"/>
    </location>
</feature>
<keyword evidence="6" id="KW-1185">Reference proteome</keyword>
<dbReference type="PANTHER" id="PTHR48027">
    <property type="entry name" value="HETEROGENEOUS NUCLEAR RIBONUCLEOPROTEIN 87F-RELATED"/>
    <property type="match status" value="1"/>
</dbReference>
<evidence type="ECO:0000313" key="5">
    <source>
        <dbReference type="EMBL" id="CAK9065414.1"/>
    </source>
</evidence>
<evidence type="ECO:0000256" key="3">
    <source>
        <dbReference type="SAM" id="MobiDB-lite"/>
    </source>
</evidence>
<dbReference type="Gene3D" id="3.30.70.330">
    <property type="match status" value="1"/>
</dbReference>
<organism evidence="5 6">
    <name type="scientific">Durusdinium trenchii</name>
    <dbReference type="NCBI Taxonomy" id="1381693"/>
    <lineage>
        <taxon>Eukaryota</taxon>
        <taxon>Sar</taxon>
        <taxon>Alveolata</taxon>
        <taxon>Dinophyceae</taxon>
        <taxon>Suessiales</taxon>
        <taxon>Symbiodiniaceae</taxon>
        <taxon>Durusdinium</taxon>
    </lineage>
</organism>
<dbReference type="SMART" id="SM00360">
    <property type="entry name" value="RRM"/>
    <property type="match status" value="1"/>
</dbReference>
<dbReference type="InterPro" id="IPR052462">
    <property type="entry name" value="SLIRP/GR-RBP-like"/>
</dbReference>
<dbReference type="InterPro" id="IPR012677">
    <property type="entry name" value="Nucleotide-bd_a/b_plait_sf"/>
</dbReference>
<reference evidence="5 6" key="1">
    <citation type="submission" date="2024-02" db="EMBL/GenBank/DDBJ databases">
        <authorList>
            <person name="Chen Y."/>
            <person name="Shah S."/>
            <person name="Dougan E. K."/>
            <person name="Thang M."/>
            <person name="Chan C."/>
        </authorList>
    </citation>
    <scope>NUCLEOTIDE SEQUENCE [LARGE SCALE GENOMIC DNA]</scope>
</reference>
<evidence type="ECO:0000313" key="6">
    <source>
        <dbReference type="Proteomes" id="UP001642484"/>
    </source>
</evidence>
<evidence type="ECO:0000256" key="2">
    <source>
        <dbReference type="PROSITE-ProRule" id="PRU00176"/>
    </source>
</evidence>
<feature type="region of interest" description="Disordered" evidence="3">
    <location>
        <begin position="1"/>
        <end position="24"/>
    </location>
</feature>
<accession>A0ABP0NPD2</accession>
<evidence type="ECO:0000256" key="1">
    <source>
        <dbReference type="ARBA" id="ARBA00022884"/>
    </source>
</evidence>
<dbReference type="EMBL" id="CAXAMN010022006">
    <property type="protein sequence ID" value="CAK9065414.1"/>
    <property type="molecule type" value="Genomic_DNA"/>
</dbReference>
<dbReference type="Pfam" id="PF00076">
    <property type="entry name" value="RRM_1"/>
    <property type="match status" value="1"/>
</dbReference>
<sequence length="365" mass="39227">MAEPEAVANGGASGSQKGEAAPQSVRVNVKNLTSSCSDEDLRGLFESFGTITEVQVKTNPDGTCKGVGFVCFATQAEAEKAASEMNAKVLEERALSVRIVERRDGKGEGKGKGKGKNKAHTFQSPYWYGQADPMAGMGYPAGFYEYSMTNPYGYDLGAVYNAMYGSPNMFNGFSMAMSMMPQAEAHKGHGQVDPNAIAALQQAQLFALQSQVAAASKEEAKGKAKGKSKAKGKGKTQEKPTTVVVAEAPPPDKEFVGSLKSLSGKNGYGFIACAEIQEKFHRDVWVDTALLPEGVEVEDRPQLKFNVTLSSGRSTSWDVDIGIGVPFAFQNPPNVCQEKDTQYQKNGHMGYHGRVTWQIKGVLPL</sequence>
<dbReference type="InterPro" id="IPR035979">
    <property type="entry name" value="RBD_domain_sf"/>
</dbReference>
<feature type="domain" description="RRM" evidence="4">
    <location>
        <begin position="25"/>
        <end position="102"/>
    </location>
</feature>
<proteinExistence type="predicted"/>
<dbReference type="SUPFAM" id="SSF54928">
    <property type="entry name" value="RNA-binding domain, RBD"/>
    <property type="match status" value="1"/>
</dbReference>
<keyword evidence="1 2" id="KW-0694">RNA-binding</keyword>
<protein>
    <recommendedName>
        <fullName evidence="4">RRM domain-containing protein</fullName>
    </recommendedName>
</protein>
<evidence type="ECO:0000259" key="4">
    <source>
        <dbReference type="PROSITE" id="PS50102"/>
    </source>
</evidence>
<name>A0ABP0NPD2_9DINO</name>
<dbReference type="InterPro" id="IPR000504">
    <property type="entry name" value="RRM_dom"/>
</dbReference>
<dbReference type="PROSITE" id="PS50102">
    <property type="entry name" value="RRM"/>
    <property type="match status" value="1"/>
</dbReference>
<gene>
    <name evidence="5" type="ORF">CCMP2556_LOCUS32163</name>
</gene>
<feature type="region of interest" description="Disordered" evidence="3">
    <location>
        <begin position="218"/>
        <end position="241"/>
    </location>
</feature>
<comment type="caution">
    <text evidence="5">The sequence shown here is derived from an EMBL/GenBank/DDBJ whole genome shotgun (WGS) entry which is preliminary data.</text>
</comment>
<dbReference type="Proteomes" id="UP001642484">
    <property type="component" value="Unassembled WGS sequence"/>
</dbReference>